<feature type="compositionally biased region" description="Basic and acidic residues" evidence="1">
    <location>
        <begin position="198"/>
        <end position="207"/>
    </location>
</feature>
<feature type="region of interest" description="Disordered" evidence="1">
    <location>
        <begin position="198"/>
        <end position="218"/>
    </location>
</feature>
<dbReference type="EMBL" id="CP042191">
    <property type="protein sequence ID" value="QDS72334.1"/>
    <property type="molecule type" value="Genomic_DNA"/>
</dbReference>
<evidence type="ECO:0000313" key="2">
    <source>
        <dbReference type="EMBL" id="QDS72334.1"/>
    </source>
</evidence>
<proteinExistence type="predicted"/>
<dbReference type="AlphaFoldDB" id="A0A517L9M4"/>
<accession>A0A517L9M4</accession>
<protein>
    <submittedName>
        <fullName evidence="2">Uncharacterized protein</fullName>
    </submittedName>
</protein>
<feature type="region of interest" description="Disordered" evidence="1">
    <location>
        <begin position="322"/>
        <end position="346"/>
    </location>
</feature>
<sequence length="355" mass="40133">MNEQPDLPEAVMERNFPRLRRTRPFHPERFAASEPSFSAGESVPGVPVFGHPTRPNSKFLQAMQSDKDFGDVRVVSEKWATMGSSLAKLDVDIFVMSTSEDLAMESKSGMSSLANSARPKSNAKIIATTRETWKPKDNALRKPASRNDIREPTWMFPPRKESPVDPLKICANCSKNINSRVCFFYCSDQCHEEHWSNFQPSKEDRDAVPAGELDEQPPEDHVPIVTVVPTRKLTAAERACANCSKHKPTPELYKCARRLSTFSRDQECQNVHCKVHESEYAVAIQSPKPRAPELVAHSQVEKFEEVASRMLIWGGRAGVFQNPWTMKPKGPRPSPPTRVRSREGDGRLVFERRSY</sequence>
<evidence type="ECO:0000256" key="1">
    <source>
        <dbReference type="SAM" id="MobiDB-lite"/>
    </source>
</evidence>
<organism evidence="2 3">
    <name type="scientific">Venturia effusa</name>
    <dbReference type="NCBI Taxonomy" id="50376"/>
    <lineage>
        <taxon>Eukaryota</taxon>
        <taxon>Fungi</taxon>
        <taxon>Dikarya</taxon>
        <taxon>Ascomycota</taxon>
        <taxon>Pezizomycotina</taxon>
        <taxon>Dothideomycetes</taxon>
        <taxon>Pleosporomycetidae</taxon>
        <taxon>Venturiales</taxon>
        <taxon>Venturiaceae</taxon>
        <taxon>Venturia</taxon>
    </lineage>
</organism>
<dbReference type="OrthoDB" id="2890955at2759"/>
<evidence type="ECO:0000313" key="3">
    <source>
        <dbReference type="Proteomes" id="UP000316270"/>
    </source>
</evidence>
<keyword evidence="3" id="KW-1185">Reference proteome</keyword>
<reference evidence="2 3" key="1">
    <citation type="submission" date="2019-07" db="EMBL/GenBank/DDBJ databases">
        <title>Finished genome of Venturia effusa.</title>
        <authorList>
            <person name="Young C.A."/>
            <person name="Cox M.P."/>
            <person name="Ganley A.R.D."/>
            <person name="David W.J."/>
        </authorList>
    </citation>
    <scope>NUCLEOTIDE SEQUENCE [LARGE SCALE GENOMIC DNA]</scope>
    <source>
        <strain evidence="3">albino</strain>
    </source>
</reference>
<dbReference type="Proteomes" id="UP000316270">
    <property type="component" value="Chromosome 7"/>
</dbReference>
<name>A0A517L9M4_9PEZI</name>
<gene>
    <name evidence="2" type="ORF">FKW77_007877</name>
</gene>